<feature type="compositionally biased region" description="Polar residues" evidence="1">
    <location>
        <begin position="592"/>
        <end position="601"/>
    </location>
</feature>
<feature type="transmembrane region" description="Helical" evidence="2">
    <location>
        <begin position="132"/>
        <end position="153"/>
    </location>
</feature>
<feature type="transmembrane region" description="Helical" evidence="2">
    <location>
        <begin position="447"/>
        <end position="466"/>
    </location>
</feature>
<keyword evidence="2" id="KW-0812">Transmembrane</keyword>
<evidence type="ECO:0000313" key="3">
    <source>
        <dbReference type="EMBL" id="PRQ77256.1"/>
    </source>
</evidence>
<feature type="transmembrane region" description="Helical" evidence="2">
    <location>
        <begin position="38"/>
        <end position="57"/>
    </location>
</feature>
<feature type="transmembrane region" description="Helical" evidence="2">
    <location>
        <begin position="165"/>
        <end position="188"/>
    </location>
</feature>
<feature type="compositionally biased region" description="Pro residues" evidence="1">
    <location>
        <begin position="525"/>
        <end position="540"/>
    </location>
</feature>
<dbReference type="AlphaFoldDB" id="A0A2T0AGX9"/>
<feature type="transmembrane region" description="Helical" evidence="2">
    <location>
        <begin position="401"/>
        <end position="427"/>
    </location>
</feature>
<feature type="transmembrane region" description="Helical" evidence="2">
    <location>
        <begin position="249"/>
        <end position="270"/>
    </location>
</feature>
<proteinExistence type="predicted"/>
<dbReference type="OrthoDB" id="2536408at2759"/>
<organism evidence="3 4">
    <name type="scientific">Rhodotorula toruloides</name>
    <name type="common">Yeast</name>
    <name type="synonym">Rhodosporidium toruloides</name>
    <dbReference type="NCBI Taxonomy" id="5286"/>
    <lineage>
        <taxon>Eukaryota</taxon>
        <taxon>Fungi</taxon>
        <taxon>Dikarya</taxon>
        <taxon>Basidiomycota</taxon>
        <taxon>Pucciniomycotina</taxon>
        <taxon>Microbotryomycetes</taxon>
        <taxon>Sporidiobolales</taxon>
        <taxon>Sporidiobolaceae</taxon>
        <taxon>Rhodotorula</taxon>
    </lineage>
</organism>
<accession>A0A2T0AGX9</accession>
<gene>
    <name evidence="3" type="ORF">AAT19DRAFT_12674</name>
</gene>
<protein>
    <recommendedName>
        <fullName evidence="5">Proteophosphoglycan ppg4</fullName>
    </recommendedName>
</protein>
<keyword evidence="2" id="KW-1133">Transmembrane helix</keyword>
<feature type="region of interest" description="Disordered" evidence="1">
    <location>
        <begin position="521"/>
        <end position="614"/>
    </location>
</feature>
<comment type="caution">
    <text evidence="3">The sequence shown here is derived from an EMBL/GenBank/DDBJ whole genome shotgun (WGS) entry which is preliminary data.</text>
</comment>
<dbReference type="EMBL" id="LCTV02000002">
    <property type="protein sequence ID" value="PRQ77256.1"/>
    <property type="molecule type" value="Genomic_DNA"/>
</dbReference>
<evidence type="ECO:0000256" key="1">
    <source>
        <dbReference type="SAM" id="MobiDB-lite"/>
    </source>
</evidence>
<name>A0A2T0AGX9_RHOTO</name>
<evidence type="ECO:0000313" key="4">
    <source>
        <dbReference type="Proteomes" id="UP000239560"/>
    </source>
</evidence>
<evidence type="ECO:0000256" key="2">
    <source>
        <dbReference type="SAM" id="Phobius"/>
    </source>
</evidence>
<feature type="compositionally biased region" description="Low complexity" evidence="1">
    <location>
        <begin position="553"/>
        <end position="565"/>
    </location>
</feature>
<evidence type="ECO:0008006" key="5">
    <source>
        <dbReference type="Google" id="ProtNLM"/>
    </source>
</evidence>
<dbReference type="Proteomes" id="UP000239560">
    <property type="component" value="Unassembled WGS sequence"/>
</dbReference>
<feature type="transmembrane region" description="Helical" evidence="2">
    <location>
        <begin position="93"/>
        <end position="112"/>
    </location>
</feature>
<reference evidence="3 4" key="1">
    <citation type="journal article" date="2018" name="Elife">
        <title>Functional genomics of lipid metabolism in the oleaginous yeast Rhodosporidium toruloides.</title>
        <authorList>
            <person name="Coradetti S.T."/>
            <person name="Pinel D."/>
            <person name="Geiselman G."/>
            <person name="Ito M."/>
            <person name="Mondo S."/>
            <person name="Reilly M.C."/>
            <person name="Cheng Y.F."/>
            <person name="Bauer S."/>
            <person name="Grigoriev I."/>
            <person name="Gladden J.M."/>
            <person name="Simmons B.A."/>
            <person name="Brem R."/>
            <person name="Arkin A.P."/>
            <person name="Skerker J.M."/>
        </authorList>
    </citation>
    <scope>NUCLEOTIDE SEQUENCE [LARGE SCALE GENOMIC DNA]</scope>
    <source>
        <strain evidence="3 4">NBRC 0880</strain>
    </source>
</reference>
<keyword evidence="2" id="KW-0472">Membrane</keyword>
<sequence>MSALPFKTLDNSTVPAMLALLDSKFYPTPSPGLTARMGVLWALTGAFILLSLNYLYLHVKHSKETPKWRSLWLARFVERPSGRFLVLNPRPTWIAVVISYGFYELFATGMFWRVYYLGRHQDGWAGVRSYNGLALFIGGWCISWSGLQAFLLTTESNDSHLLPAWLANGLFIGGGAFLILLHIALAAYTTVLTEELLNRYYALHEALAALNSRLAGATPTIIDLLPIQTLFQPFERAAKRLLTPNCVQYALIATLPLACLMVNIGGLALARKLRSQIKDSVSLLALQDTQHQGTQAAVSQNVLAEDFAFSDPVRRPSDFDTHSGVHRMVSIPLTNVITRTTDENKRKLSVGVASDDSGKRKPSLTTNDVKLMARHGNTKGGTAARSQARKVLALQKATRDLIAVTVCIMFITLSLFGYCIWVAWIAGTDRIYEGSWSVTEGSVMICQWIYAVFVCFAVGFLNYNAWMNGREWLADDVPNATTNGIGATTFGAGGAGETRPAMAATTEQRVSYISHFVEAGSAERPAPPPVDYPPLSPRTPSPSAFGPTSKDQSPTTSASSAPSSTTRRHVVGERKPSATRFSLPRPHWPFLRQNSSDSISNGRRRGVGAAHGAGGSATASAIMVTVETDQVCDGDTCALWYNDQDKAERGESGR</sequence>